<protein>
    <submittedName>
        <fullName evidence="2">Uncharacterized protein</fullName>
    </submittedName>
</protein>
<dbReference type="EMBL" id="PXOA01000341">
    <property type="protein sequence ID" value="RFU76524.1"/>
    <property type="molecule type" value="Genomic_DNA"/>
</dbReference>
<dbReference type="AlphaFoldDB" id="A0A395NKS2"/>
<dbReference type="OrthoDB" id="10612768at2759"/>
<reference evidence="2 3" key="1">
    <citation type="journal article" date="2018" name="PLoS Pathog.">
        <title>Evolution of structural diversity of trichothecenes, a family of toxins produced by plant pathogenic and entomopathogenic fungi.</title>
        <authorList>
            <person name="Proctor R.H."/>
            <person name="McCormick S.P."/>
            <person name="Kim H.S."/>
            <person name="Cardoza R.E."/>
            <person name="Stanley A.M."/>
            <person name="Lindo L."/>
            <person name="Kelly A."/>
            <person name="Brown D.W."/>
            <person name="Lee T."/>
            <person name="Vaughan M.M."/>
            <person name="Alexander N.J."/>
            <person name="Busman M."/>
            <person name="Gutierrez S."/>
        </authorList>
    </citation>
    <scope>NUCLEOTIDE SEQUENCE [LARGE SCALE GENOMIC DNA]</scope>
    <source>
        <strain evidence="2 3">IBT 40837</strain>
    </source>
</reference>
<feature type="compositionally biased region" description="Basic residues" evidence="1">
    <location>
        <begin position="84"/>
        <end position="107"/>
    </location>
</feature>
<gene>
    <name evidence="2" type="ORF">TARUN_5728</name>
</gene>
<feature type="region of interest" description="Disordered" evidence="1">
    <location>
        <begin position="66"/>
        <end position="107"/>
    </location>
</feature>
<dbReference type="Proteomes" id="UP000266272">
    <property type="component" value="Unassembled WGS sequence"/>
</dbReference>
<keyword evidence="3" id="KW-1185">Reference proteome</keyword>
<accession>A0A395NKS2</accession>
<comment type="caution">
    <text evidence="2">The sequence shown here is derived from an EMBL/GenBank/DDBJ whole genome shotgun (WGS) entry which is preliminary data.</text>
</comment>
<feature type="region of interest" description="Disordered" evidence="1">
    <location>
        <begin position="17"/>
        <end position="50"/>
    </location>
</feature>
<evidence type="ECO:0000256" key="1">
    <source>
        <dbReference type="SAM" id="MobiDB-lite"/>
    </source>
</evidence>
<evidence type="ECO:0000313" key="3">
    <source>
        <dbReference type="Proteomes" id="UP000266272"/>
    </source>
</evidence>
<feature type="compositionally biased region" description="Basic and acidic residues" evidence="1">
    <location>
        <begin position="26"/>
        <end position="35"/>
    </location>
</feature>
<sequence length="107" mass="11805">MVRIQATDSGWEKFVALDGDAQKGTQTDRDADASRRAQHQAKAATWVSTGRRSEWHGGVVWAQSQANHDHVPTTAVPAPEPRRHAVIGRRRLSGRTKSRRGVGLRMG</sequence>
<proteinExistence type="predicted"/>
<evidence type="ECO:0000313" key="2">
    <source>
        <dbReference type="EMBL" id="RFU76524.1"/>
    </source>
</evidence>
<name>A0A395NKS2_TRIAR</name>
<organism evidence="2 3">
    <name type="scientific">Trichoderma arundinaceum</name>
    <dbReference type="NCBI Taxonomy" id="490622"/>
    <lineage>
        <taxon>Eukaryota</taxon>
        <taxon>Fungi</taxon>
        <taxon>Dikarya</taxon>
        <taxon>Ascomycota</taxon>
        <taxon>Pezizomycotina</taxon>
        <taxon>Sordariomycetes</taxon>
        <taxon>Hypocreomycetidae</taxon>
        <taxon>Hypocreales</taxon>
        <taxon>Hypocreaceae</taxon>
        <taxon>Trichoderma</taxon>
    </lineage>
</organism>